<dbReference type="Pfam" id="PF00153">
    <property type="entry name" value="Mito_carr"/>
    <property type="match status" value="1"/>
</dbReference>
<evidence type="ECO:0000256" key="14">
    <source>
        <dbReference type="RuleBase" id="RU368008"/>
    </source>
</evidence>
<sequence length="173" mass="19329">MPRLPRRVVESCVGIIVYRGLYFGMYDSLKPVVLTVKYGSSLDAFKQNIKNEGAKSLFKGARANILRAVASANVVAGYDKLQVLIIPLNWSREQFKVEEPHPEVRQGEQMRAQMMAQSDQMRAQLRAQGEEMRNYAGTVRDLVQTIQMSGLQISLPPPHLAPSSEPPCLADTQ</sequence>
<proteinExistence type="inferred from homology"/>
<dbReference type="InterPro" id="IPR002113">
    <property type="entry name" value="ADT_euk_type"/>
</dbReference>
<evidence type="ECO:0000256" key="4">
    <source>
        <dbReference type="ARBA" id="ARBA00022449"/>
    </source>
</evidence>
<dbReference type="PROSITE" id="PS50920">
    <property type="entry name" value="SOLCAR"/>
    <property type="match status" value="1"/>
</dbReference>
<keyword evidence="16" id="KW-1185">Reference proteome</keyword>
<evidence type="ECO:0000256" key="3">
    <source>
        <dbReference type="ARBA" id="ARBA00022448"/>
    </source>
</evidence>
<dbReference type="GO" id="GO:0140021">
    <property type="term" value="P:mitochondrial ADP transmembrane transport"/>
    <property type="evidence" value="ECO:0007669"/>
    <property type="project" value="InterPro"/>
</dbReference>
<keyword evidence="4" id="KW-0050">Antiport</keyword>
<evidence type="ECO:0000256" key="12">
    <source>
        <dbReference type="PROSITE-ProRule" id="PRU00282"/>
    </source>
</evidence>
<comment type="subcellular location">
    <subcellularLocation>
        <location evidence="14">Membrane</location>
        <topology evidence="14">Multi-pass membrane protein</topology>
    </subcellularLocation>
    <subcellularLocation>
        <location evidence="1">Mitochondrion inner membrane</location>
        <topology evidence="1">Multi-pass membrane protein</topology>
    </subcellularLocation>
</comment>
<keyword evidence="8" id="KW-1133">Transmembrane helix</keyword>
<comment type="subunit">
    <text evidence="14">Monomer.</text>
</comment>
<dbReference type="EMBL" id="RDQH01000341">
    <property type="protein sequence ID" value="RXH75953.1"/>
    <property type="molecule type" value="Genomic_DNA"/>
</dbReference>
<evidence type="ECO:0000256" key="10">
    <source>
        <dbReference type="ARBA" id="ARBA00023136"/>
    </source>
</evidence>
<dbReference type="PANTHER" id="PTHR45635">
    <property type="entry name" value="ADP,ATP CARRIER PROTEIN 1-RELATED-RELATED"/>
    <property type="match status" value="1"/>
</dbReference>
<dbReference type="AlphaFoldDB" id="A0A498I4B6"/>
<evidence type="ECO:0000256" key="2">
    <source>
        <dbReference type="ARBA" id="ARBA00006375"/>
    </source>
</evidence>
<dbReference type="InterPro" id="IPR023395">
    <property type="entry name" value="MCP_dom_sf"/>
</dbReference>
<dbReference type="STRING" id="3750.A0A498I4B6"/>
<dbReference type="PANTHER" id="PTHR45635:SF14">
    <property type="entry name" value="ADP_ATP TRANSLOCASE"/>
    <property type="match status" value="1"/>
</dbReference>
<dbReference type="GO" id="GO:0005471">
    <property type="term" value="F:ATP:ADP antiporter activity"/>
    <property type="evidence" value="ECO:0007669"/>
    <property type="project" value="UniProtKB-UniRule"/>
</dbReference>
<organism evidence="15 16">
    <name type="scientific">Malus domestica</name>
    <name type="common">Apple</name>
    <name type="synonym">Pyrus malus</name>
    <dbReference type="NCBI Taxonomy" id="3750"/>
    <lineage>
        <taxon>Eukaryota</taxon>
        <taxon>Viridiplantae</taxon>
        <taxon>Streptophyta</taxon>
        <taxon>Embryophyta</taxon>
        <taxon>Tracheophyta</taxon>
        <taxon>Spermatophyta</taxon>
        <taxon>Magnoliopsida</taxon>
        <taxon>eudicotyledons</taxon>
        <taxon>Gunneridae</taxon>
        <taxon>Pentapetalae</taxon>
        <taxon>rosids</taxon>
        <taxon>fabids</taxon>
        <taxon>Rosales</taxon>
        <taxon>Rosaceae</taxon>
        <taxon>Amygdaloideae</taxon>
        <taxon>Maleae</taxon>
        <taxon>Malus</taxon>
    </lineage>
</organism>
<keyword evidence="3 13" id="KW-0813">Transport</keyword>
<comment type="caution">
    <text evidence="15">The sequence shown here is derived from an EMBL/GenBank/DDBJ whole genome shotgun (WGS) entry which is preliminary data.</text>
</comment>
<evidence type="ECO:0000256" key="13">
    <source>
        <dbReference type="RuleBase" id="RU000488"/>
    </source>
</evidence>
<accession>A0A498I4B6</accession>
<name>A0A498I4B6_MALDO</name>
<evidence type="ECO:0000313" key="15">
    <source>
        <dbReference type="EMBL" id="RXH75953.1"/>
    </source>
</evidence>
<evidence type="ECO:0000256" key="1">
    <source>
        <dbReference type="ARBA" id="ARBA00004448"/>
    </source>
</evidence>
<evidence type="ECO:0000256" key="8">
    <source>
        <dbReference type="ARBA" id="ARBA00022989"/>
    </source>
</evidence>
<dbReference type="Proteomes" id="UP000290289">
    <property type="component" value="Chromosome 15"/>
</dbReference>
<comment type="similarity">
    <text evidence="2 13">Belongs to the mitochondrial carrier (TC 2.A.29) family.</text>
</comment>
<keyword evidence="6" id="KW-0677">Repeat</keyword>
<evidence type="ECO:0000256" key="5">
    <source>
        <dbReference type="ARBA" id="ARBA00022692"/>
    </source>
</evidence>
<keyword evidence="9" id="KW-0496">Mitochondrion</keyword>
<dbReference type="InterPro" id="IPR018108">
    <property type="entry name" value="MCP_transmembrane"/>
</dbReference>
<reference evidence="15 16" key="1">
    <citation type="submission" date="2018-10" db="EMBL/GenBank/DDBJ databases">
        <title>A high-quality apple genome assembly.</title>
        <authorList>
            <person name="Hu J."/>
        </authorList>
    </citation>
    <scope>NUCLEOTIDE SEQUENCE [LARGE SCALE GENOMIC DNA]</scope>
    <source>
        <strain evidence="16">cv. HFTH1</strain>
        <tissue evidence="15">Young leaf</tissue>
    </source>
</reference>
<protein>
    <recommendedName>
        <fullName evidence="14">ADP/ATP translocase</fullName>
    </recommendedName>
    <alternativeName>
        <fullName evidence="14">ADP,ATP carrier protein</fullName>
    </alternativeName>
</protein>
<comment type="catalytic activity">
    <reaction evidence="11">
        <text>ADP(in) + ATP(out) = ADP(out) + ATP(in)</text>
        <dbReference type="Rhea" id="RHEA:34999"/>
        <dbReference type="ChEBI" id="CHEBI:30616"/>
        <dbReference type="ChEBI" id="CHEBI:456216"/>
    </reaction>
    <physiologicalReaction direction="left-to-right" evidence="11">
        <dbReference type="Rhea" id="RHEA:35000"/>
    </physiologicalReaction>
</comment>
<evidence type="ECO:0000256" key="11">
    <source>
        <dbReference type="ARBA" id="ARBA00024143"/>
    </source>
</evidence>
<evidence type="ECO:0000256" key="9">
    <source>
        <dbReference type="ARBA" id="ARBA00023128"/>
    </source>
</evidence>
<dbReference type="SUPFAM" id="SSF103506">
    <property type="entry name" value="Mitochondrial carrier"/>
    <property type="match status" value="1"/>
</dbReference>
<dbReference type="GO" id="GO:0005743">
    <property type="term" value="C:mitochondrial inner membrane"/>
    <property type="evidence" value="ECO:0007669"/>
    <property type="project" value="UniProtKB-SubCell"/>
</dbReference>
<dbReference type="Gene3D" id="1.50.40.10">
    <property type="entry name" value="Mitochondrial carrier domain"/>
    <property type="match status" value="1"/>
</dbReference>
<evidence type="ECO:0000256" key="6">
    <source>
        <dbReference type="ARBA" id="ARBA00022737"/>
    </source>
</evidence>
<comment type="function">
    <text evidence="14">Catalyzes the exchange of ADP and ATP across the membrane.</text>
</comment>
<dbReference type="GO" id="GO:1990544">
    <property type="term" value="P:mitochondrial ATP transmembrane transport"/>
    <property type="evidence" value="ECO:0007669"/>
    <property type="project" value="InterPro"/>
</dbReference>
<evidence type="ECO:0000256" key="7">
    <source>
        <dbReference type="ARBA" id="ARBA00022792"/>
    </source>
</evidence>
<keyword evidence="5 12" id="KW-0812">Transmembrane</keyword>
<keyword evidence="10 12" id="KW-0472">Membrane</keyword>
<evidence type="ECO:0000313" key="16">
    <source>
        <dbReference type="Proteomes" id="UP000290289"/>
    </source>
</evidence>
<keyword evidence="7" id="KW-0999">Mitochondrion inner membrane</keyword>
<feature type="repeat" description="Solcar" evidence="12">
    <location>
        <begin position="6"/>
        <end position="84"/>
    </location>
</feature>
<gene>
    <name evidence="15" type="ORF">DVH24_042740</name>
</gene>